<dbReference type="InterPro" id="IPR036388">
    <property type="entry name" value="WH-like_DNA-bd_sf"/>
</dbReference>
<evidence type="ECO:0000259" key="2">
    <source>
        <dbReference type="Pfam" id="PF01051"/>
    </source>
</evidence>
<sequence length="351" mass="40469">MVRQKKKEARIPVVVPGVFLVQPNRVTQTSFKGFTLMMHRIFTAIVLSLQDAIQYSMKNPDVLQLDLFTQSSDDIFIRVPYSMIIKDKTHYNDVRKALSALATLGAEIPYTDESGKKRLRFTGLLRADIPEKADFSSVIDIKIDKKMAKLLVEIDKNEEQTPINYTKYSYDVAQAATCTHTPPLYKLLSSWKLKGGLTISLKDLRENLGISEDQYKRYPDFKKRVLEPVQDDLIKTGDCWFNCNIDGFKTKRKGELWLNFKIITPQRKDESDKKTEMVKAALYNFGLTHSQLASLNQIFDDDTITREKIMYKISEIEDFMYKNNIDDSKDPILNKPAYMLSSLKKAFLKAE</sequence>
<dbReference type="AlphaFoldDB" id="A0A841JK21"/>
<proteinExistence type="inferred from homology"/>
<dbReference type="SUPFAM" id="SSF46785">
    <property type="entry name" value="Winged helix' DNA-binding domain"/>
    <property type="match status" value="1"/>
</dbReference>
<evidence type="ECO:0000313" key="3">
    <source>
        <dbReference type="EMBL" id="MBB6131533.1"/>
    </source>
</evidence>
<name>A0A841JK21_9SPHI</name>
<dbReference type="GO" id="GO:0003887">
    <property type="term" value="F:DNA-directed DNA polymerase activity"/>
    <property type="evidence" value="ECO:0007669"/>
    <property type="project" value="InterPro"/>
</dbReference>
<dbReference type="GO" id="GO:0006270">
    <property type="term" value="P:DNA replication initiation"/>
    <property type="evidence" value="ECO:0007669"/>
    <property type="project" value="InterPro"/>
</dbReference>
<accession>A0A841JK21</accession>
<dbReference type="InterPro" id="IPR036390">
    <property type="entry name" value="WH_DNA-bd_sf"/>
</dbReference>
<evidence type="ECO:0000313" key="4">
    <source>
        <dbReference type="Proteomes" id="UP000548326"/>
    </source>
</evidence>
<comment type="similarity">
    <text evidence="1">Belongs to the initiator RepB protein family.</text>
</comment>
<dbReference type="Gene3D" id="1.10.10.10">
    <property type="entry name" value="Winged helix-like DNA-binding domain superfamily/Winged helix DNA-binding domain"/>
    <property type="match status" value="2"/>
</dbReference>
<dbReference type="Pfam" id="PF21205">
    <property type="entry name" value="Rep3_C"/>
    <property type="match status" value="1"/>
</dbReference>
<dbReference type="InterPro" id="IPR000525">
    <property type="entry name" value="Initiator_Rep_WH1"/>
</dbReference>
<protein>
    <submittedName>
        <fullName evidence="3">Plasmid replication initiation protein</fullName>
    </submittedName>
</protein>
<dbReference type="Proteomes" id="UP000548326">
    <property type="component" value="Unassembled WGS sequence"/>
</dbReference>
<gene>
    <name evidence="3" type="ORF">HDF22_005684</name>
</gene>
<organism evidence="3 4">
    <name type="scientific">Mucilaginibacter lappiensis</name>
    <dbReference type="NCBI Taxonomy" id="354630"/>
    <lineage>
        <taxon>Bacteria</taxon>
        <taxon>Pseudomonadati</taxon>
        <taxon>Bacteroidota</taxon>
        <taxon>Sphingobacteriia</taxon>
        <taxon>Sphingobacteriales</taxon>
        <taxon>Sphingobacteriaceae</taxon>
        <taxon>Mucilaginibacter</taxon>
    </lineage>
</organism>
<dbReference type="EMBL" id="JACHCA010000025">
    <property type="protein sequence ID" value="MBB6131533.1"/>
    <property type="molecule type" value="Genomic_DNA"/>
</dbReference>
<comment type="caution">
    <text evidence="3">The sequence shown here is derived from an EMBL/GenBank/DDBJ whole genome shotgun (WGS) entry which is preliminary data.</text>
</comment>
<dbReference type="Pfam" id="PF01051">
    <property type="entry name" value="Rep3_N"/>
    <property type="match status" value="1"/>
</dbReference>
<feature type="domain" description="Initiator Rep protein WH1" evidence="2">
    <location>
        <begin position="21"/>
        <end position="189"/>
    </location>
</feature>
<dbReference type="RefSeq" id="WP_183590004.1">
    <property type="nucleotide sequence ID" value="NZ_JACHCA010000025.1"/>
</dbReference>
<evidence type="ECO:0000256" key="1">
    <source>
        <dbReference type="ARBA" id="ARBA00038283"/>
    </source>
</evidence>
<reference evidence="3 4" key="1">
    <citation type="submission" date="2020-08" db="EMBL/GenBank/DDBJ databases">
        <title>Genomic Encyclopedia of Type Strains, Phase IV (KMG-V): Genome sequencing to study the core and pangenomes of soil and plant-associated prokaryotes.</title>
        <authorList>
            <person name="Whitman W."/>
        </authorList>
    </citation>
    <scope>NUCLEOTIDE SEQUENCE [LARGE SCALE GENOMIC DNA]</scope>
    <source>
        <strain evidence="3 4">MP601</strain>
    </source>
</reference>